<dbReference type="RefSeq" id="WP_144089513.1">
    <property type="nucleotide sequence ID" value="NZ_VMHE01000030.1"/>
</dbReference>
<accession>A0A556P8N9</accession>
<sequence>MKEDLTTGSIYQKLYIFALPLVFTNLLQMSMQLTDSLWVGNLLGSTAFGAITIGLTVMSIVLAFVLGSNNAILTIFAQLSGKNDPKEIKSYLSSSVILLMGLTLIVVLVGSIVVEPLLGWLNTPESIKPIAKEYLLINFFGMFFLVGYNFVATVLRAFGDSKTPLYFILVGALLNVILDPIFIKVLNLGLAGAAYATVIVYIVIFLVSLYYVARKYQTFTFRFQKPRWVEVRTILQLSVPSITQMIVIHAGSNVILSIVNSFGESTVAGFGAAQRLNQLILLPASALGTAVNTMAAQNIGAKQWNRVFKTTKVGLIYNAILMVLVTMTFYIWAEALVRLFIQEESSVAFGTLYVKTIAFFYLFIGLNFILNGVVRGSGAMFQVLMLNIISLWVLRVPLTYFFSSIYGEIGIPLGMGSSFFLSCLFSIAYYKWGNWREKELFR</sequence>
<evidence type="ECO:0000313" key="9">
    <source>
        <dbReference type="EMBL" id="TSJ60765.1"/>
    </source>
</evidence>
<dbReference type="InterPro" id="IPR048279">
    <property type="entry name" value="MdtK-like"/>
</dbReference>
<proteinExistence type="inferred from homology"/>
<evidence type="ECO:0000256" key="2">
    <source>
        <dbReference type="ARBA" id="ARBA00010199"/>
    </source>
</evidence>
<feature type="transmembrane region" description="Helical" evidence="8">
    <location>
        <begin position="91"/>
        <end position="114"/>
    </location>
</feature>
<comment type="subcellular location">
    <subcellularLocation>
        <location evidence="1">Cell membrane</location>
        <topology evidence="1">Multi-pass membrane protein</topology>
    </subcellularLocation>
</comment>
<dbReference type="Pfam" id="PF01554">
    <property type="entry name" value="MatE"/>
    <property type="match status" value="2"/>
</dbReference>
<dbReference type="AlphaFoldDB" id="A0A556P8N9"/>
<evidence type="ECO:0000256" key="6">
    <source>
        <dbReference type="ARBA" id="ARBA00022989"/>
    </source>
</evidence>
<dbReference type="InterPro" id="IPR002528">
    <property type="entry name" value="MATE_fam"/>
</dbReference>
<dbReference type="InterPro" id="IPR052031">
    <property type="entry name" value="Membrane_Transporter-Flippase"/>
</dbReference>
<keyword evidence="10" id="KW-1185">Reference proteome</keyword>
<dbReference type="GO" id="GO:0005886">
    <property type="term" value="C:plasma membrane"/>
    <property type="evidence" value="ECO:0007669"/>
    <property type="project" value="UniProtKB-SubCell"/>
</dbReference>
<comment type="caution">
    <text evidence="9">The sequence shown here is derived from an EMBL/GenBank/DDBJ whole genome shotgun (WGS) entry which is preliminary data.</text>
</comment>
<protein>
    <submittedName>
        <fullName evidence="9">MATE family efflux transporter</fullName>
    </submittedName>
</protein>
<evidence type="ECO:0000256" key="5">
    <source>
        <dbReference type="ARBA" id="ARBA00022692"/>
    </source>
</evidence>
<dbReference type="PANTHER" id="PTHR43549">
    <property type="entry name" value="MULTIDRUG RESISTANCE PROTEIN YPNP-RELATED"/>
    <property type="match status" value="1"/>
</dbReference>
<feature type="transmembrane region" description="Helical" evidence="8">
    <location>
        <begin position="409"/>
        <end position="432"/>
    </location>
</feature>
<keyword evidence="5 8" id="KW-0812">Transmembrane</keyword>
<evidence type="ECO:0000256" key="1">
    <source>
        <dbReference type="ARBA" id="ARBA00004651"/>
    </source>
</evidence>
<feature type="transmembrane region" description="Helical" evidence="8">
    <location>
        <begin position="192"/>
        <end position="213"/>
    </location>
</feature>
<feature type="transmembrane region" description="Helical" evidence="8">
    <location>
        <begin position="51"/>
        <end position="79"/>
    </location>
</feature>
<organism evidence="9 10">
    <name type="scientific">Allobacillus salarius</name>
    <dbReference type="NCBI Taxonomy" id="1955272"/>
    <lineage>
        <taxon>Bacteria</taxon>
        <taxon>Bacillati</taxon>
        <taxon>Bacillota</taxon>
        <taxon>Bacilli</taxon>
        <taxon>Bacillales</taxon>
        <taxon>Bacillaceae</taxon>
        <taxon>Allobacillus</taxon>
    </lineage>
</organism>
<keyword evidence="6 8" id="KW-1133">Transmembrane helix</keyword>
<feature type="transmembrane region" description="Helical" evidence="8">
    <location>
        <begin position="12"/>
        <end position="31"/>
    </location>
</feature>
<keyword evidence="3" id="KW-0813">Transport</keyword>
<keyword evidence="7 8" id="KW-0472">Membrane</keyword>
<evidence type="ECO:0000256" key="3">
    <source>
        <dbReference type="ARBA" id="ARBA00022448"/>
    </source>
</evidence>
<dbReference type="EMBL" id="VMHE01000030">
    <property type="protein sequence ID" value="TSJ60765.1"/>
    <property type="molecule type" value="Genomic_DNA"/>
</dbReference>
<feature type="transmembrane region" description="Helical" evidence="8">
    <location>
        <begin position="165"/>
        <end position="186"/>
    </location>
</feature>
<gene>
    <name evidence="9" type="ORF">FPQ13_11695</name>
</gene>
<feature type="transmembrane region" description="Helical" evidence="8">
    <location>
        <begin position="352"/>
        <end position="371"/>
    </location>
</feature>
<dbReference type="CDD" id="cd13138">
    <property type="entry name" value="MATE_yoeA_like"/>
    <property type="match status" value="1"/>
</dbReference>
<evidence type="ECO:0000256" key="4">
    <source>
        <dbReference type="ARBA" id="ARBA00022475"/>
    </source>
</evidence>
<feature type="transmembrane region" description="Helical" evidence="8">
    <location>
        <begin position="279"/>
        <end position="301"/>
    </location>
</feature>
<evidence type="ECO:0000256" key="7">
    <source>
        <dbReference type="ARBA" id="ARBA00023136"/>
    </source>
</evidence>
<dbReference type="Proteomes" id="UP000316425">
    <property type="component" value="Unassembled WGS sequence"/>
</dbReference>
<dbReference type="PANTHER" id="PTHR43549:SF3">
    <property type="entry name" value="MULTIDRUG RESISTANCE PROTEIN YPNP-RELATED"/>
    <property type="match status" value="1"/>
</dbReference>
<dbReference type="NCBIfam" id="TIGR00797">
    <property type="entry name" value="matE"/>
    <property type="match status" value="1"/>
</dbReference>
<keyword evidence="4" id="KW-1003">Cell membrane</keyword>
<feature type="transmembrane region" description="Helical" evidence="8">
    <location>
        <begin position="313"/>
        <end position="332"/>
    </location>
</feature>
<dbReference type="OrthoDB" id="9776324at2"/>
<dbReference type="GO" id="GO:0015297">
    <property type="term" value="F:antiporter activity"/>
    <property type="evidence" value="ECO:0007669"/>
    <property type="project" value="InterPro"/>
</dbReference>
<dbReference type="GO" id="GO:0042910">
    <property type="term" value="F:xenobiotic transmembrane transporter activity"/>
    <property type="evidence" value="ECO:0007669"/>
    <property type="project" value="InterPro"/>
</dbReference>
<feature type="transmembrane region" description="Helical" evidence="8">
    <location>
        <begin position="134"/>
        <end position="158"/>
    </location>
</feature>
<evidence type="ECO:0000313" key="10">
    <source>
        <dbReference type="Proteomes" id="UP000316425"/>
    </source>
</evidence>
<feature type="transmembrane region" description="Helical" evidence="8">
    <location>
        <begin position="383"/>
        <end position="403"/>
    </location>
</feature>
<dbReference type="PIRSF" id="PIRSF006603">
    <property type="entry name" value="DinF"/>
    <property type="match status" value="1"/>
</dbReference>
<name>A0A556P8N9_9BACI</name>
<comment type="similarity">
    <text evidence="2">Belongs to the multi antimicrobial extrusion (MATE) (TC 2.A.66.1) family.</text>
</comment>
<evidence type="ECO:0000256" key="8">
    <source>
        <dbReference type="SAM" id="Phobius"/>
    </source>
</evidence>
<reference evidence="9 10" key="1">
    <citation type="submission" date="2019-07" db="EMBL/GenBank/DDBJ databases">
        <title>Allobacillus sp. nov. SKP isolated from shrimp paste of Euphausiacea.</title>
        <authorList>
            <person name="Kanchanasin P."/>
            <person name="Tanasupawat S."/>
            <person name="Shi W."/>
            <person name="Wu L."/>
            <person name="Ma J."/>
        </authorList>
    </citation>
    <scope>NUCLEOTIDE SEQUENCE [LARGE SCALE GENOMIC DNA]</scope>
    <source>
        <strain evidence="9 10">SKP4-8</strain>
    </source>
</reference>
<feature type="transmembrane region" description="Helical" evidence="8">
    <location>
        <begin position="234"/>
        <end position="259"/>
    </location>
</feature>